<dbReference type="GO" id="GO:0003755">
    <property type="term" value="F:peptidyl-prolyl cis-trans isomerase activity"/>
    <property type="evidence" value="ECO:0007669"/>
    <property type="project" value="UniProtKB-KW"/>
</dbReference>
<dbReference type="PROSITE" id="PS50198">
    <property type="entry name" value="PPIC_PPIASE_2"/>
    <property type="match status" value="2"/>
</dbReference>
<dbReference type="AlphaFoldDB" id="A0A917LV47"/>
<gene>
    <name evidence="4" type="ORF">GCM10010976_33440</name>
</gene>
<feature type="chain" id="PRO_5038000606" evidence="2">
    <location>
        <begin position="22"/>
        <end position="649"/>
    </location>
</feature>
<evidence type="ECO:0000313" key="5">
    <source>
        <dbReference type="Proteomes" id="UP000625976"/>
    </source>
</evidence>
<dbReference type="InterPro" id="IPR050245">
    <property type="entry name" value="PrsA_foldase"/>
</dbReference>
<keyword evidence="1 4" id="KW-0413">Isomerase</keyword>
<evidence type="ECO:0000256" key="1">
    <source>
        <dbReference type="PROSITE-ProRule" id="PRU00278"/>
    </source>
</evidence>
<evidence type="ECO:0000313" key="4">
    <source>
        <dbReference type="EMBL" id="GGG60007.1"/>
    </source>
</evidence>
<dbReference type="InterPro" id="IPR023058">
    <property type="entry name" value="PPIase_PpiC_CS"/>
</dbReference>
<dbReference type="InterPro" id="IPR000297">
    <property type="entry name" value="PPIase_PpiC"/>
</dbReference>
<feature type="signal peptide" evidence="2">
    <location>
        <begin position="1"/>
        <end position="21"/>
    </location>
</feature>
<feature type="domain" description="PpiC" evidence="3">
    <location>
        <begin position="225"/>
        <end position="327"/>
    </location>
</feature>
<feature type="domain" description="PpiC" evidence="3">
    <location>
        <begin position="121"/>
        <end position="220"/>
    </location>
</feature>
<dbReference type="InterPro" id="IPR046357">
    <property type="entry name" value="PPIase_dom_sf"/>
</dbReference>
<keyword evidence="1" id="KW-0697">Rotamase</keyword>
<organism evidence="4 5">
    <name type="scientific">Bizionia arctica</name>
    <dbReference type="NCBI Taxonomy" id="1495645"/>
    <lineage>
        <taxon>Bacteria</taxon>
        <taxon>Pseudomonadati</taxon>
        <taxon>Bacteroidota</taxon>
        <taxon>Flavobacteriia</taxon>
        <taxon>Flavobacteriales</taxon>
        <taxon>Flavobacteriaceae</taxon>
        <taxon>Bizionia</taxon>
    </lineage>
</organism>
<dbReference type="PANTHER" id="PTHR47245:SF2">
    <property type="entry name" value="PEPTIDYL-PROLYL CIS-TRANS ISOMERASE HP_0175-RELATED"/>
    <property type="match status" value="1"/>
</dbReference>
<accession>A0A917LV47</accession>
<dbReference type="EMBL" id="BMFQ01000004">
    <property type="protein sequence ID" value="GGG60007.1"/>
    <property type="molecule type" value="Genomic_DNA"/>
</dbReference>
<dbReference type="PANTHER" id="PTHR47245">
    <property type="entry name" value="PEPTIDYLPROLYL ISOMERASE"/>
    <property type="match status" value="1"/>
</dbReference>
<keyword evidence="2" id="KW-0732">Signal</keyword>
<dbReference type="Pfam" id="PF00639">
    <property type="entry name" value="Rotamase"/>
    <property type="match status" value="2"/>
</dbReference>
<proteinExistence type="predicted"/>
<dbReference type="Gene3D" id="3.10.50.40">
    <property type="match status" value="2"/>
</dbReference>
<protein>
    <submittedName>
        <fullName evidence="4">Peptidyl-prolyl cis-trans isomerase</fullName>
    </submittedName>
</protein>
<comment type="caution">
    <text evidence="4">The sequence shown here is derived from an EMBL/GenBank/DDBJ whole genome shotgun (WGS) entry which is preliminary data.</text>
</comment>
<reference evidence="4" key="2">
    <citation type="submission" date="2020-09" db="EMBL/GenBank/DDBJ databases">
        <authorList>
            <person name="Sun Q."/>
            <person name="Zhou Y."/>
        </authorList>
    </citation>
    <scope>NUCLEOTIDE SEQUENCE</scope>
    <source>
        <strain evidence="4">CGMCC 1.12751</strain>
    </source>
</reference>
<dbReference type="PROSITE" id="PS01096">
    <property type="entry name" value="PPIC_PPIASE_1"/>
    <property type="match status" value="1"/>
</dbReference>
<evidence type="ECO:0000259" key="3">
    <source>
        <dbReference type="PROSITE" id="PS50198"/>
    </source>
</evidence>
<reference evidence="4" key="1">
    <citation type="journal article" date="2014" name="Int. J. Syst. Evol. Microbiol.">
        <title>Complete genome sequence of Corynebacterium casei LMG S-19264T (=DSM 44701T), isolated from a smear-ripened cheese.</title>
        <authorList>
            <consortium name="US DOE Joint Genome Institute (JGI-PGF)"/>
            <person name="Walter F."/>
            <person name="Albersmeier A."/>
            <person name="Kalinowski J."/>
            <person name="Ruckert C."/>
        </authorList>
    </citation>
    <scope>NUCLEOTIDE SEQUENCE</scope>
    <source>
        <strain evidence="4">CGMCC 1.12751</strain>
    </source>
</reference>
<keyword evidence="5" id="KW-1185">Reference proteome</keyword>
<dbReference type="Proteomes" id="UP000625976">
    <property type="component" value="Unassembled WGS sequence"/>
</dbReference>
<dbReference type="SUPFAM" id="SSF54534">
    <property type="entry name" value="FKBP-like"/>
    <property type="match status" value="2"/>
</dbReference>
<evidence type="ECO:0000256" key="2">
    <source>
        <dbReference type="SAM" id="SignalP"/>
    </source>
</evidence>
<dbReference type="RefSeq" id="WP_188466957.1">
    <property type="nucleotide sequence ID" value="NZ_BMFQ01000004.1"/>
</dbReference>
<name>A0A917LV47_9FLAO</name>
<sequence length="649" mass="74804">MNKYFLILVFTLCFFTIKAQNSNDEILFTVENDPVYVSEFTRVFNKNIELVKDESQKDVDEYLKLFVNYKLKLKEAKTLGLNEKKSYINELSSYKTQLASNYLTDSKVTDELIEEAYSRSINEVQASHILIRLSENATPQDTLQAYNQLLKLRNRVFNEGFEAVKNEVHDGKNVYAEDLGYFSSFKMVYDFETAAYSTAVGEVSMPFKTKFGYHIVVVTDFRTSRGERTVAHIMIDNQKKDQSQDNPESRINDIYLKLQQGEDFESLAKQFSEDQSSASKGGMLSPFTGGQLSSLKFENEAFALEKVGDISKPFESEFGWHIIKLYDKKSVESFETMKGVLQEKVKRDSRSQLINESLISTLKKQYKISDKRPDLNYFVTIVNDGYFVGSWKLPADFKANETLLKIQDKKITNGDFGSFLEKNQKRQMPKTSIKNLVDTSYDAFLEKQLILYKEENLEVENQDYANIVEEYRDGLLLFDLMETEIWNAAKTDSVGLQKYYKDNKENYFWNQRVDAVVASSAKKATIKKVQGLLLDKKTPEQIKETINSEKTIDVIFTSGIMDAQHQSLPESFQFKTGISEIYKFNDGYIVANVLTVLTKELKTFEEAKGSVISDFQNYKEANWILSLESKYKVTIYPAVLEKVKKQLNK</sequence>